<evidence type="ECO:0000313" key="4">
    <source>
        <dbReference type="WBParaSite" id="BXY_0408300.1"/>
    </source>
</evidence>
<evidence type="ECO:0000313" key="2">
    <source>
        <dbReference type="Proteomes" id="UP000095284"/>
    </source>
</evidence>
<sequence>MPEQWRLEHICRRYRPRLKATSSVYDRPPARTLGFPMEENLITTKLLRRLPLEILCCIADRLPVFEQITAYHYLGNNFAVKNKRLEEMWRLNRDVQSRSLGIEGLYSLLANSGDAAAFAPHPPETINTFLYETLHATMAMRSVVRLFFTFHYADFDEEIICASHSSYISWGAITVRAQFVNNDKAWIGCTPCTVVMEYETRDIGRWLGAFYEKESNKLYYVTHDEDLTPKQRRVRFSYVIPGTEEPTFLFTAPIPCNPVKPVRLSVQGDHLFFFTPDNYFWHFMGYYNLQTGKYHSKTVGNRGFDVIQHRDQVLCCFSDSIELNSCRFKVLRHVDTNPDKRASTYFERSQKLNDHTCVYVEDNKLKAS</sequence>
<keyword evidence="3" id="KW-1185">Reference proteome</keyword>
<evidence type="ECO:0000313" key="1">
    <source>
        <dbReference type="EMBL" id="CAD5231166.1"/>
    </source>
</evidence>
<dbReference type="Proteomes" id="UP000582659">
    <property type="component" value="Unassembled WGS sequence"/>
</dbReference>
<dbReference type="WBParaSite" id="BXY_0408300.1">
    <property type="protein sequence ID" value="BXY_0408300.1"/>
    <property type="gene ID" value="BXY_0408300"/>
</dbReference>
<protein>
    <submittedName>
        <fullName evidence="1">(pine wood nematode) hypothetical protein</fullName>
    </submittedName>
</protein>
<dbReference type="EMBL" id="CAJFCV020000005">
    <property type="protein sequence ID" value="CAG9122299.1"/>
    <property type="molecule type" value="Genomic_DNA"/>
</dbReference>
<accession>A0A1I7RTM8</accession>
<organism evidence="2 4">
    <name type="scientific">Bursaphelenchus xylophilus</name>
    <name type="common">Pinewood nematode worm</name>
    <name type="synonym">Aphelenchoides xylophilus</name>
    <dbReference type="NCBI Taxonomy" id="6326"/>
    <lineage>
        <taxon>Eukaryota</taxon>
        <taxon>Metazoa</taxon>
        <taxon>Ecdysozoa</taxon>
        <taxon>Nematoda</taxon>
        <taxon>Chromadorea</taxon>
        <taxon>Rhabditida</taxon>
        <taxon>Tylenchina</taxon>
        <taxon>Tylenchomorpha</taxon>
        <taxon>Aphelenchoidea</taxon>
        <taxon>Aphelenchoididae</taxon>
        <taxon>Bursaphelenchus</taxon>
    </lineage>
</organism>
<evidence type="ECO:0000313" key="3">
    <source>
        <dbReference type="Proteomes" id="UP000659654"/>
    </source>
</evidence>
<reference evidence="1" key="2">
    <citation type="submission" date="2020-09" db="EMBL/GenBank/DDBJ databases">
        <authorList>
            <person name="Kikuchi T."/>
        </authorList>
    </citation>
    <scope>NUCLEOTIDE SEQUENCE</scope>
    <source>
        <strain evidence="1">Ka4C1</strain>
    </source>
</reference>
<dbReference type="AlphaFoldDB" id="A0A1I7RTM8"/>
<dbReference type="Proteomes" id="UP000095284">
    <property type="component" value="Unplaced"/>
</dbReference>
<gene>
    <name evidence="1" type="ORF">BXYJ_LOCUS11345</name>
</gene>
<proteinExistence type="predicted"/>
<dbReference type="Proteomes" id="UP000659654">
    <property type="component" value="Unassembled WGS sequence"/>
</dbReference>
<dbReference type="EMBL" id="CAJFDI010000005">
    <property type="protein sequence ID" value="CAD5231166.1"/>
    <property type="molecule type" value="Genomic_DNA"/>
</dbReference>
<name>A0A1I7RTM8_BURXY</name>
<reference evidence="4" key="1">
    <citation type="submission" date="2016-11" db="UniProtKB">
        <authorList>
            <consortium name="WormBaseParasite"/>
        </authorList>
    </citation>
    <scope>IDENTIFICATION</scope>
</reference>